<reference evidence="2" key="1">
    <citation type="submission" date="2021-07" db="EMBL/GenBank/DDBJ databases">
        <authorList>
            <person name="Catto M.A."/>
            <person name="Jacobson A."/>
            <person name="Kennedy G."/>
            <person name="Labadie P."/>
            <person name="Hunt B.G."/>
            <person name="Srinivasan R."/>
        </authorList>
    </citation>
    <scope>NUCLEOTIDE SEQUENCE</scope>
    <source>
        <strain evidence="2">PL_HMW_Pooled</strain>
        <tissue evidence="2">Head</tissue>
    </source>
</reference>
<keyword evidence="3" id="KW-1185">Reference proteome</keyword>
<evidence type="ECO:0000313" key="3">
    <source>
        <dbReference type="Proteomes" id="UP001219518"/>
    </source>
</evidence>
<dbReference type="Proteomes" id="UP001219518">
    <property type="component" value="Unassembled WGS sequence"/>
</dbReference>
<dbReference type="AlphaFoldDB" id="A0AAE1L6R0"/>
<organism evidence="2 3">
    <name type="scientific">Frankliniella fusca</name>
    <dbReference type="NCBI Taxonomy" id="407009"/>
    <lineage>
        <taxon>Eukaryota</taxon>
        <taxon>Metazoa</taxon>
        <taxon>Ecdysozoa</taxon>
        <taxon>Arthropoda</taxon>
        <taxon>Hexapoda</taxon>
        <taxon>Insecta</taxon>
        <taxon>Pterygota</taxon>
        <taxon>Neoptera</taxon>
        <taxon>Paraneoptera</taxon>
        <taxon>Thysanoptera</taxon>
        <taxon>Terebrantia</taxon>
        <taxon>Thripoidea</taxon>
        <taxon>Thripidae</taxon>
        <taxon>Frankliniella</taxon>
    </lineage>
</organism>
<feature type="compositionally biased region" description="Basic and acidic residues" evidence="1">
    <location>
        <begin position="30"/>
        <end position="39"/>
    </location>
</feature>
<comment type="caution">
    <text evidence="2">The sequence shown here is derived from an EMBL/GenBank/DDBJ whole genome shotgun (WGS) entry which is preliminary data.</text>
</comment>
<proteinExistence type="predicted"/>
<dbReference type="EMBL" id="JAHWGI010000069">
    <property type="protein sequence ID" value="KAK3908676.1"/>
    <property type="molecule type" value="Genomic_DNA"/>
</dbReference>
<dbReference type="GO" id="GO:0005524">
    <property type="term" value="F:ATP binding"/>
    <property type="evidence" value="ECO:0007669"/>
    <property type="project" value="UniProtKB-KW"/>
</dbReference>
<accession>A0AAE1L6R0</accession>
<feature type="region of interest" description="Disordered" evidence="1">
    <location>
        <begin position="22"/>
        <end position="97"/>
    </location>
</feature>
<reference evidence="2" key="2">
    <citation type="journal article" date="2023" name="BMC Genomics">
        <title>Pest status, molecular evolution, and epigenetic factors derived from the genome assembly of Frankliniella fusca, a thysanopteran phytovirus vector.</title>
        <authorList>
            <person name="Catto M.A."/>
            <person name="Labadie P.E."/>
            <person name="Jacobson A.L."/>
            <person name="Kennedy G.G."/>
            <person name="Srinivasan R."/>
            <person name="Hunt B.G."/>
        </authorList>
    </citation>
    <scope>NUCLEOTIDE SEQUENCE</scope>
    <source>
        <strain evidence="2">PL_HMW_Pooled</strain>
    </source>
</reference>
<gene>
    <name evidence="2" type="ORF">KUF71_019025</name>
</gene>
<feature type="compositionally biased region" description="Acidic residues" evidence="1">
    <location>
        <begin position="40"/>
        <end position="49"/>
    </location>
</feature>
<evidence type="ECO:0000256" key="1">
    <source>
        <dbReference type="SAM" id="MobiDB-lite"/>
    </source>
</evidence>
<sequence>MGVLVAEAPKSFSLVSARAKEAGGVAMGRRGREAGHFGQDEAEADDDEDAAYRRRVRAVAAGPEQQPVPAGAQLSLTAPDKDKGGLDSWAPAAPPRPKKKWIRHFLNGRSLCACGCACVREWV</sequence>
<protein>
    <submittedName>
        <fullName evidence="2">ATP-binding protein MJ0169</fullName>
    </submittedName>
</protein>
<keyword evidence="2" id="KW-0547">Nucleotide-binding</keyword>
<keyword evidence="2" id="KW-0067">ATP-binding</keyword>
<name>A0AAE1L6R0_9NEOP</name>
<evidence type="ECO:0000313" key="2">
    <source>
        <dbReference type="EMBL" id="KAK3908676.1"/>
    </source>
</evidence>